<dbReference type="Pfam" id="PF05133">
    <property type="entry name" value="SPP1_portal"/>
    <property type="match status" value="1"/>
</dbReference>
<evidence type="ECO:0000313" key="3">
    <source>
        <dbReference type="Proteomes" id="UP000267267"/>
    </source>
</evidence>
<gene>
    <name evidence="2" type="primary">5</name>
    <name evidence="2" type="ORF">SEA_WAMBURGRXPRESS_5</name>
</gene>
<organism evidence="2 3">
    <name type="scientific">Mycobacterium phage Wamburgrxpress</name>
    <dbReference type="NCBI Taxonomy" id="2315617"/>
    <lineage>
        <taxon>Viruses</taxon>
        <taxon>Duplodnaviria</taxon>
        <taxon>Heunggongvirae</taxon>
        <taxon>Uroviricota</taxon>
        <taxon>Caudoviricetes</taxon>
        <taxon>Vilmaviridae</taxon>
        <taxon>Lclasvirinae</taxon>
        <taxon>Bronvirus</taxon>
        <taxon>Bronvirus joedirt</taxon>
        <taxon>Mycobacterium virus JoeDirt</taxon>
    </lineage>
</organism>
<reference evidence="2 3" key="1">
    <citation type="submission" date="2018-08" db="EMBL/GenBank/DDBJ databases">
        <authorList>
            <person name="Hellinger R.D."/>
            <person name="Sparks H.E."/>
            <person name="Pedulla M.L."/>
            <person name="Garlena R.A."/>
            <person name="Russell D.A."/>
            <person name="Pope W.H."/>
            <person name="Jacobs-Sera D."/>
            <person name="Hatfull G.F."/>
        </authorList>
    </citation>
    <scope>NUCLEOTIDE SEQUENCE [LARGE SCALE GENOMIC DNA]</scope>
</reference>
<dbReference type="InterPro" id="IPR021145">
    <property type="entry name" value="Portal_protein_SPP1_Gp6-like"/>
</dbReference>
<protein>
    <submittedName>
        <fullName evidence="2">Portal protein</fullName>
    </submittedName>
</protein>
<accession>A0A386KAV2</accession>
<sequence length="557" mass="61701">MAIELPEEISDGEVRKFVENTLWPEFVRRRDRLDKIAKWVRGEQPDYLIQNANREKRALLKLAKTPWLGLVVTHFTQALFVDGYRAEGAKENAKGPWQTWNANNMQARQIAIHRAALTYGYSYARVLPGEAWDGKNQAEIRGVSPRRVLCLYEDQINDEYPKYALELASNGKSVRLYDDEFWWELKMPEPGKFPNEANIKKVHHGVGVCPFVRYVNMMDLDGWTMGEVEYLVPVASKIDKTDYDRLLAQHYNSWKVKVATGIDDLGEDATPEEQQQARLILAQDDLLMHGNPEAKFYTLPETSLDGFIAAHTQDVEILANNAQVPVWILNGQLANLSADALTAATKGTIQKLYERQVTFGSAHNQLLRLAAHIEGDAEAARDFTASVSWQDTSVRSLAQAVDAYGKAATMLGMPKEFLWGLIPGITKTDVETMREHFNDDDEMTQMLLWWTANGPGGQFAADIEVDTQERVIAAQGDVQKELQEAQAKAQKELAAQNAKAQEKQAAAQAKAQAASASAAGPSGGASSNAARKTSSTSKRTPKKQGGVNGNDPASKAA</sequence>
<name>A0A386KAV2_9CAUD</name>
<evidence type="ECO:0000256" key="1">
    <source>
        <dbReference type="SAM" id="MobiDB-lite"/>
    </source>
</evidence>
<feature type="region of interest" description="Disordered" evidence="1">
    <location>
        <begin position="495"/>
        <end position="557"/>
    </location>
</feature>
<evidence type="ECO:0000313" key="2">
    <source>
        <dbReference type="EMBL" id="AYD82187.1"/>
    </source>
</evidence>
<proteinExistence type="predicted"/>
<feature type="compositionally biased region" description="Low complexity" evidence="1">
    <location>
        <begin position="495"/>
        <end position="538"/>
    </location>
</feature>
<dbReference type="EMBL" id="MH744425">
    <property type="protein sequence ID" value="AYD82187.1"/>
    <property type="molecule type" value="Genomic_DNA"/>
</dbReference>
<dbReference type="Proteomes" id="UP000267267">
    <property type="component" value="Segment"/>
</dbReference>